<dbReference type="EMBL" id="QYUR01000003">
    <property type="protein sequence ID" value="RJG10978.1"/>
    <property type="molecule type" value="Genomic_DNA"/>
</dbReference>
<dbReference type="SMART" id="SM00871">
    <property type="entry name" value="AraC_E_bind"/>
    <property type="match status" value="1"/>
</dbReference>
<dbReference type="AlphaFoldDB" id="A0A418XF65"/>
<dbReference type="Gene3D" id="3.20.80.10">
    <property type="entry name" value="Regulatory factor, effector binding domain"/>
    <property type="match status" value="1"/>
</dbReference>
<evidence type="ECO:0000313" key="2">
    <source>
        <dbReference type="EMBL" id="RJG10978.1"/>
    </source>
</evidence>
<sequence length="154" mass="16421">MLDTPHITQTDAQLTAIIHLTIPREEIRNVMGPGIAELMAAVAVQGIAPAGPIFSHHLRMDPEIFDFEIGVPVSAPVAAAGRVKAGQLPAATVARTVYHGPYEGLGAAWGEFLAWVSAEGHPQAPDLWECYVAGPESNPDPATWRTELNRPLTG</sequence>
<feature type="domain" description="AraC effector-binding" evidence="1">
    <location>
        <begin position="3"/>
        <end position="153"/>
    </location>
</feature>
<gene>
    <name evidence="2" type="ORF">D3879_14990</name>
</gene>
<dbReference type="SUPFAM" id="SSF55136">
    <property type="entry name" value="Probable bacterial effector-binding domain"/>
    <property type="match status" value="1"/>
</dbReference>
<dbReference type="InterPro" id="IPR029442">
    <property type="entry name" value="GyrI-like"/>
</dbReference>
<organism evidence="2 3">
    <name type="scientific">Pseudomonas cavernicola</name>
    <dbReference type="NCBI Taxonomy" id="2320866"/>
    <lineage>
        <taxon>Bacteria</taxon>
        <taxon>Pseudomonadati</taxon>
        <taxon>Pseudomonadota</taxon>
        <taxon>Gammaproteobacteria</taxon>
        <taxon>Pseudomonadales</taxon>
        <taxon>Pseudomonadaceae</taxon>
        <taxon>Pseudomonas</taxon>
    </lineage>
</organism>
<comment type="caution">
    <text evidence="2">The sequence shown here is derived from an EMBL/GenBank/DDBJ whole genome shotgun (WGS) entry which is preliminary data.</text>
</comment>
<dbReference type="Pfam" id="PF06445">
    <property type="entry name" value="GyrI-like"/>
    <property type="match status" value="1"/>
</dbReference>
<dbReference type="Proteomes" id="UP000284021">
    <property type="component" value="Unassembled WGS sequence"/>
</dbReference>
<reference evidence="2 3" key="1">
    <citation type="submission" date="2018-09" db="EMBL/GenBank/DDBJ databases">
        <authorList>
            <person name="Zhu H."/>
        </authorList>
    </citation>
    <scope>NUCLEOTIDE SEQUENCE [LARGE SCALE GENOMIC DNA]</scope>
    <source>
        <strain evidence="2 3">K1S02-6</strain>
    </source>
</reference>
<dbReference type="RefSeq" id="WP_119955110.1">
    <property type="nucleotide sequence ID" value="NZ_QYUR01000003.1"/>
</dbReference>
<protein>
    <submittedName>
        <fullName evidence="2">AraC family transcriptional regulator</fullName>
    </submittedName>
</protein>
<keyword evidence="3" id="KW-1185">Reference proteome</keyword>
<evidence type="ECO:0000313" key="3">
    <source>
        <dbReference type="Proteomes" id="UP000284021"/>
    </source>
</evidence>
<name>A0A418XF65_9PSED</name>
<dbReference type="InterPro" id="IPR011256">
    <property type="entry name" value="Reg_factor_effector_dom_sf"/>
</dbReference>
<dbReference type="OrthoDB" id="282744at2"/>
<accession>A0A418XF65</accession>
<evidence type="ECO:0000259" key="1">
    <source>
        <dbReference type="SMART" id="SM00871"/>
    </source>
</evidence>
<proteinExistence type="predicted"/>
<dbReference type="InterPro" id="IPR010499">
    <property type="entry name" value="AraC_E-bd"/>
</dbReference>